<sequence>MDTPLIIVLATVAAFLIITVNYYLIKWRFEVRFRDWQRQEQEYWQSEVSRVSKQAVNQSRAVLGGRFTEQMAPYLPEFRYDPTEARFIGSPIDLVVFPGLAAGDPREIVIMEIKSGQNPQLTPAQKRIRQLIEDGMVRWELIERRCEAEPDPELE</sequence>
<dbReference type="RefSeq" id="WP_338737597.1">
    <property type="nucleotide sequence ID" value="NZ_CP146612.1"/>
</dbReference>
<keyword evidence="1" id="KW-1133">Transmembrane helix</keyword>
<evidence type="ECO:0000256" key="1">
    <source>
        <dbReference type="SAM" id="Phobius"/>
    </source>
</evidence>
<feature type="domain" description="Holliday junction resolvase-related" evidence="2">
    <location>
        <begin position="30"/>
        <end position="143"/>
    </location>
</feature>
<dbReference type="Proteomes" id="UP001375370">
    <property type="component" value="Chromosome"/>
</dbReference>
<accession>A0ABZ2J3T7</accession>
<evidence type="ECO:0000259" key="2">
    <source>
        <dbReference type="Pfam" id="PF10107"/>
    </source>
</evidence>
<feature type="transmembrane region" description="Helical" evidence="1">
    <location>
        <begin position="6"/>
        <end position="25"/>
    </location>
</feature>
<keyword evidence="1" id="KW-0812">Transmembrane</keyword>
<keyword evidence="4" id="KW-1185">Reference proteome</keyword>
<keyword evidence="1" id="KW-0472">Membrane</keyword>
<organism evidence="3 4">
    <name type="scientific">Candidatus Dehalogenimonas loeffleri</name>
    <dbReference type="NCBI Taxonomy" id="3127115"/>
    <lineage>
        <taxon>Bacteria</taxon>
        <taxon>Bacillati</taxon>
        <taxon>Chloroflexota</taxon>
        <taxon>Dehalococcoidia</taxon>
        <taxon>Dehalococcoidales</taxon>
        <taxon>Dehalococcoidaceae</taxon>
        <taxon>Dehalogenimonas</taxon>
    </lineage>
</organism>
<dbReference type="EMBL" id="CP146612">
    <property type="protein sequence ID" value="WWX25446.1"/>
    <property type="molecule type" value="Genomic_DNA"/>
</dbReference>
<dbReference type="InterPro" id="IPR019287">
    <property type="entry name" value="Hday_junct_resolvase-rel_dom"/>
</dbReference>
<gene>
    <name evidence="3" type="ORF">V8247_00315</name>
</gene>
<evidence type="ECO:0000313" key="4">
    <source>
        <dbReference type="Proteomes" id="UP001375370"/>
    </source>
</evidence>
<reference evidence="3 4" key="1">
    <citation type="submission" date="2024-03" db="EMBL/GenBank/DDBJ databases">
        <title>A Dehalogenimonas Isolated from Estuarine Sediments Dihaloeliminates Chlorinated Alkanes.</title>
        <authorList>
            <person name="Yang Y."/>
            <person name="Wang H."/>
        </authorList>
    </citation>
    <scope>NUCLEOTIDE SEQUENCE [LARGE SCALE GENOMIC DNA]</scope>
    <source>
        <strain evidence="3 4">W</strain>
    </source>
</reference>
<name>A0ABZ2J3T7_9CHLR</name>
<dbReference type="Pfam" id="PF10107">
    <property type="entry name" value="Endonuc_Holl"/>
    <property type="match status" value="1"/>
</dbReference>
<proteinExistence type="predicted"/>
<protein>
    <submittedName>
        <fullName evidence="3">Holliday junction resolvase-like protein</fullName>
    </submittedName>
</protein>
<evidence type="ECO:0000313" key="3">
    <source>
        <dbReference type="EMBL" id="WWX25446.1"/>
    </source>
</evidence>